<feature type="domain" description="UspA" evidence="2">
    <location>
        <begin position="1"/>
        <end position="143"/>
    </location>
</feature>
<evidence type="ECO:0000259" key="2">
    <source>
        <dbReference type="Pfam" id="PF00582"/>
    </source>
</evidence>
<dbReference type="Proteomes" id="UP001570511">
    <property type="component" value="Unassembled WGS sequence"/>
</dbReference>
<dbReference type="PRINTS" id="PR01438">
    <property type="entry name" value="UNVRSLSTRESS"/>
</dbReference>
<comment type="similarity">
    <text evidence="1">Belongs to the universal stress protein A family.</text>
</comment>
<proteinExistence type="inferred from homology"/>
<dbReference type="CDD" id="cd00293">
    <property type="entry name" value="USP-like"/>
    <property type="match status" value="2"/>
</dbReference>
<dbReference type="PANTHER" id="PTHR46268:SF6">
    <property type="entry name" value="UNIVERSAL STRESS PROTEIN UP12"/>
    <property type="match status" value="1"/>
</dbReference>
<dbReference type="Gene3D" id="3.40.50.620">
    <property type="entry name" value="HUPs"/>
    <property type="match status" value="2"/>
</dbReference>
<sequence length="304" mass="31647">MFDDVLFPTDGSGGAARVLDHVLDLAEAHDATLHILSAAQTDSDALTRGREDIAAEIESRARAAVDTAADRAADRGVETVRAVETAAPADAIVAYAASGGDDGDGGVDLIAMPTHGRTGIERLLLGSTTERVVRRSPAPVLAVGPDEERELAYPYERVLAPTDGSACADVAVGLGADLAAATDARLDVLSVVDVAHLGLDARVDLQIDQLEANAEQFVESGVDLASDAGVAEEAITSEVVTGTSAHREINKYVSEHDVDLIVVGTHGRTGVDRYLLGSVTEKLLRTASVPVLTVRRPADETEGN</sequence>
<protein>
    <submittedName>
        <fullName evidence="3">Universal stress protein</fullName>
    </submittedName>
</protein>
<reference evidence="3 4" key="1">
    <citation type="submission" date="2024-08" db="EMBL/GenBank/DDBJ databases">
        <title>Halobellus sp. MBLA0158 whole genome sequence.</title>
        <authorList>
            <person name="Hwang C.Y."/>
            <person name="Cho E.-S."/>
            <person name="Seo M.-J."/>
        </authorList>
    </citation>
    <scope>NUCLEOTIDE SEQUENCE [LARGE SCALE GENOMIC DNA]</scope>
    <source>
        <strain evidence="3 4">MBLA0158</strain>
    </source>
</reference>
<accession>A0ABD5M7U8</accession>
<dbReference type="Pfam" id="PF00582">
    <property type="entry name" value="Usp"/>
    <property type="match status" value="2"/>
</dbReference>
<dbReference type="EMBL" id="JBGNYA010000001">
    <property type="protein sequence ID" value="MFA1609744.1"/>
    <property type="molecule type" value="Genomic_DNA"/>
</dbReference>
<name>A0ABD5M7U8_9EURY</name>
<feature type="domain" description="UspA" evidence="2">
    <location>
        <begin position="155"/>
        <end position="295"/>
    </location>
</feature>
<dbReference type="PANTHER" id="PTHR46268">
    <property type="entry name" value="STRESS RESPONSE PROTEIN NHAX"/>
    <property type="match status" value="1"/>
</dbReference>
<organism evidence="3 4">
    <name type="scientific">Halobellus rubicundus</name>
    <dbReference type="NCBI Taxonomy" id="2996466"/>
    <lineage>
        <taxon>Archaea</taxon>
        <taxon>Methanobacteriati</taxon>
        <taxon>Methanobacteriota</taxon>
        <taxon>Stenosarchaea group</taxon>
        <taxon>Halobacteria</taxon>
        <taxon>Halobacteriales</taxon>
        <taxon>Haloferacaceae</taxon>
        <taxon>Halobellus</taxon>
    </lineage>
</organism>
<dbReference type="SUPFAM" id="SSF52402">
    <property type="entry name" value="Adenine nucleotide alpha hydrolases-like"/>
    <property type="match status" value="2"/>
</dbReference>
<evidence type="ECO:0000313" key="4">
    <source>
        <dbReference type="Proteomes" id="UP001570511"/>
    </source>
</evidence>
<dbReference type="AlphaFoldDB" id="A0ABD5M7U8"/>
<evidence type="ECO:0000256" key="1">
    <source>
        <dbReference type="ARBA" id="ARBA00008791"/>
    </source>
</evidence>
<dbReference type="InterPro" id="IPR014729">
    <property type="entry name" value="Rossmann-like_a/b/a_fold"/>
</dbReference>
<gene>
    <name evidence="3" type="ORF">OS889_01810</name>
</gene>
<keyword evidence="4" id="KW-1185">Reference proteome</keyword>
<dbReference type="RefSeq" id="WP_372386774.1">
    <property type="nucleotide sequence ID" value="NZ_JBGNYA010000001.1"/>
</dbReference>
<evidence type="ECO:0000313" key="3">
    <source>
        <dbReference type="EMBL" id="MFA1609744.1"/>
    </source>
</evidence>
<dbReference type="InterPro" id="IPR006015">
    <property type="entry name" value="Universal_stress_UspA"/>
</dbReference>
<dbReference type="InterPro" id="IPR006016">
    <property type="entry name" value="UspA"/>
</dbReference>
<comment type="caution">
    <text evidence="3">The sequence shown here is derived from an EMBL/GenBank/DDBJ whole genome shotgun (WGS) entry which is preliminary data.</text>
</comment>